<proteinExistence type="predicted"/>
<dbReference type="InterPro" id="IPR010982">
    <property type="entry name" value="Lambda_DNA-bd_dom_sf"/>
</dbReference>
<protein>
    <submittedName>
        <fullName evidence="5">DNA-binding transcriptional regulator, XRE-family HTH domain</fullName>
    </submittedName>
</protein>
<dbReference type="InterPro" id="IPR050807">
    <property type="entry name" value="TransReg_Diox_bact_type"/>
</dbReference>
<dbReference type="PROSITE" id="PS50943">
    <property type="entry name" value="HTH_CROC1"/>
    <property type="match status" value="1"/>
</dbReference>
<keyword evidence="3" id="KW-0804">Transcription</keyword>
<accession>A0A1I1KRJ0</accession>
<evidence type="ECO:0000256" key="2">
    <source>
        <dbReference type="ARBA" id="ARBA00023125"/>
    </source>
</evidence>
<dbReference type="Pfam" id="PF01381">
    <property type="entry name" value="HTH_3"/>
    <property type="match status" value="1"/>
</dbReference>
<evidence type="ECO:0000256" key="1">
    <source>
        <dbReference type="ARBA" id="ARBA00023015"/>
    </source>
</evidence>
<keyword evidence="1" id="KW-0805">Transcription regulation</keyword>
<name>A0A1I1KRJ0_9SPHI</name>
<dbReference type="PANTHER" id="PTHR46797">
    <property type="entry name" value="HTH-TYPE TRANSCRIPTIONAL REGULATOR"/>
    <property type="match status" value="1"/>
</dbReference>
<evidence type="ECO:0000313" key="6">
    <source>
        <dbReference type="Proteomes" id="UP000199577"/>
    </source>
</evidence>
<dbReference type="RefSeq" id="WP_090974481.1">
    <property type="nucleotide sequence ID" value="NZ_FOLL01000016.1"/>
</dbReference>
<gene>
    <name evidence="5" type="ORF">SAMN05421747_11657</name>
</gene>
<evidence type="ECO:0000256" key="3">
    <source>
        <dbReference type="ARBA" id="ARBA00023163"/>
    </source>
</evidence>
<dbReference type="EMBL" id="FOLL01000016">
    <property type="protein sequence ID" value="SFC61308.1"/>
    <property type="molecule type" value="Genomic_DNA"/>
</dbReference>
<dbReference type="Proteomes" id="UP000199577">
    <property type="component" value="Unassembled WGS sequence"/>
</dbReference>
<dbReference type="OrthoDB" id="2902336at2"/>
<organism evidence="5 6">
    <name type="scientific">Parapedobacter composti</name>
    <dbReference type="NCBI Taxonomy" id="623281"/>
    <lineage>
        <taxon>Bacteria</taxon>
        <taxon>Pseudomonadati</taxon>
        <taxon>Bacteroidota</taxon>
        <taxon>Sphingobacteriia</taxon>
        <taxon>Sphingobacteriales</taxon>
        <taxon>Sphingobacteriaceae</taxon>
        <taxon>Parapedobacter</taxon>
    </lineage>
</organism>
<dbReference type="Gene3D" id="1.10.260.40">
    <property type="entry name" value="lambda repressor-like DNA-binding domains"/>
    <property type="match status" value="1"/>
</dbReference>
<dbReference type="SMART" id="SM00530">
    <property type="entry name" value="HTH_XRE"/>
    <property type="match status" value="1"/>
</dbReference>
<evidence type="ECO:0000313" key="5">
    <source>
        <dbReference type="EMBL" id="SFC61308.1"/>
    </source>
</evidence>
<dbReference type="SUPFAM" id="SSF47413">
    <property type="entry name" value="lambda repressor-like DNA-binding domains"/>
    <property type="match status" value="1"/>
</dbReference>
<reference evidence="5 6" key="1">
    <citation type="submission" date="2016-10" db="EMBL/GenBank/DDBJ databases">
        <authorList>
            <person name="de Groot N.N."/>
        </authorList>
    </citation>
    <scope>NUCLEOTIDE SEQUENCE [LARGE SCALE GENOMIC DNA]</scope>
    <source>
        <strain evidence="5 6">DSM 22900</strain>
    </source>
</reference>
<keyword evidence="6" id="KW-1185">Reference proteome</keyword>
<keyword evidence="2 5" id="KW-0238">DNA-binding</keyword>
<dbReference type="PANTHER" id="PTHR46797:SF23">
    <property type="entry name" value="HTH-TYPE TRANSCRIPTIONAL REGULATOR SUTR"/>
    <property type="match status" value="1"/>
</dbReference>
<dbReference type="AlphaFoldDB" id="A0A1I1KRJ0"/>
<dbReference type="GO" id="GO:0003700">
    <property type="term" value="F:DNA-binding transcription factor activity"/>
    <property type="evidence" value="ECO:0007669"/>
    <property type="project" value="TreeGrafter"/>
</dbReference>
<evidence type="ECO:0000259" key="4">
    <source>
        <dbReference type="PROSITE" id="PS50943"/>
    </source>
</evidence>
<feature type="domain" description="HTH cro/C1-type" evidence="4">
    <location>
        <begin position="16"/>
        <end position="70"/>
    </location>
</feature>
<dbReference type="GO" id="GO:0003677">
    <property type="term" value="F:DNA binding"/>
    <property type="evidence" value="ECO:0007669"/>
    <property type="project" value="UniProtKB-KW"/>
</dbReference>
<dbReference type="InterPro" id="IPR001387">
    <property type="entry name" value="Cro/C1-type_HTH"/>
</dbReference>
<dbReference type="GO" id="GO:0005829">
    <property type="term" value="C:cytosol"/>
    <property type="evidence" value="ECO:0007669"/>
    <property type="project" value="TreeGrafter"/>
</dbReference>
<dbReference type="CDD" id="cd00093">
    <property type="entry name" value="HTH_XRE"/>
    <property type="match status" value="1"/>
</dbReference>
<sequence length="76" mass="8814">MDEDLEKFKRNLGKRIKSLREERKLTQPELGALIDKDYQALGRIENGRVNPSSFIVYQIAQALKVSMNEVFDFSKP</sequence>